<evidence type="ECO:0000256" key="9">
    <source>
        <dbReference type="ARBA" id="ARBA00023121"/>
    </source>
</evidence>
<evidence type="ECO:0000256" key="10">
    <source>
        <dbReference type="ARBA" id="ARBA00023128"/>
    </source>
</evidence>
<evidence type="ECO:0000256" key="2">
    <source>
        <dbReference type="ARBA" id="ARBA00004305"/>
    </source>
</evidence>
<evidence type="ECO:0000256" key="8">
    <source>
        <dbReference type="ARBA" id="ARBA00023054"/>
    </source>
</evidence>
<keyword evidence="6" id="KW-0963">Cytoplasm</keyword>
<evidence type="ECO:0000256" key="11">
    <source>
        <dbReference type="ARBA" id="ARBA00023136"/>
    </source>
</evidence>
<evidence type="ECO:0000256" key="5">
    <source>
        <dbReference type="ARBA" id="ARBA00019863"/>
    </source>
</evidence>
<evidence type="ECO:0000256" key="7">
    <source>
        <dbReference type="ARBA" id="ARBA00022787"/>
    </source>
</evidence>
<gene>
    <name evidence="17" type="primary">LOC101241551</name>
</gene>
<keyword evidence="16" id="KW-1185">Reference proteome</keyword>
<dbReference type="Pfam" id="PF16026">
    <property type="entry name" value="MIEAP"/>
    <property type="match status" value="1"/>
</dbReference>
<organism evidence="16 17">
    <name type="scientific">Hydra vulgaris</name>
    <name type="common">Hydra</name>
    <name type="synonym">Hydra attenuata</name>
    <dbReference type="NCBI Taxonomy" id="6087"/>
    <lineage>
        <taxon>Eukaryota</taxon>
        <taxon>Metazoa</taxon>
        <taxon>Cnidaria</taxon>
        <taxon>Hydrozoa</taxon>
        <taxon>Hydroidolina</taxon>
        <taxon>Anthoathecata</taxon>
        <taxon>Aplanulata</taxon>
        <taxon>Hydridae</taxon>
        <taxon>Hydra</taxon>
    </lineage>
</organism>
<protein>
    <recommendedName>
        <fullName evidence="5">Mitochondria-eating protein</fullName>
    </recommendedName>
    <alternativeName>
        <fullName evidence="12">Spermatogenesis-associated protein 18</fullName>
    </alternativeName>
</protein>
<evidence type="ECO:0000256" key="12">
    <source>
        <dbReference type="ARBA" id="ARBA00032687"/>
    </source>
</evidence>
<dbReference type="Proteomes" id="UP001652625">
    <property type="component" value="Chromosome 03"/>
</dbReference>
<reference evidence="17" key="1">
    <citation type="submission" date="2025-08" db="UniProtKB">
        <authorList>
            <consortium name="RefSeq"/>
        </authorList>
    </citation>
    <scope>IDENTIFICATION</scope>
</reference>
<keyword evidence="11" id="KW-0472">Membrane</keyword>
<comment type="subcellular location">
    <subcellularLocation>
        <location evidence="3">Cytoplasm</location>
    </subcellularLocation>
    <subcellularLocation>
        <location evidence="2">Mitochondrion matrix</location>
    </subcellularLocation>
    <subcellularLocation>
        <location evidence="1">Mitochondrion outer membrane</location>
    </subcellularLocation>
</comment>
<evidence type="ECO:0000256" key="1">
    <source>
        <dbReference type="ARBA" id="ARBA00004294"/>
    </source>
</evidence>
<keyword evidence="10" id="KW-0496">Mitochondrion</keyword>
<evidence type="ECO:0000313" key="17">
    <source>
        <dbReference type="RefSeq" id="XP_065649385.1"/>
    </source>
</evidence>
<evidence type="ECO:0000256" key="6">
    <source>
        <dbReference type="ARBA" id="ARBA00022490"/>
    </source>
</evidence>
<comment type="similarity">
    <text evidence="4">Belongs to the MIEAP family.</text>
</comment>
<dbReference type="PANTHER" id="PTHR21771">
    <property type="entry name" value="MITOCHONDRIA-EATING PROTEIN-RELATED"/>
    <property type="match status" value="1"/>
</dbReference>
<feature type="region of interest" description="Disordered" evidence="14">
    <location>
        <begin position="1"/>
        <end position="23"/>
    </location>
</feature>
<dbReference type="RefSeq" id="XP_065649385.1">
    <property type="nucleotide sequence ID" value="XM_065793313.1"/>
</dbReference>
<feature type="domain" description="Mitochondria-eating protein C-terminal" evidence="15">
    <location>
        <begin position="90"/>
        <end position="292"/>
    </location>
</feature>
<keyword evidence="8 13" id="KW-0175">Coiled coil</keyword>
<evidence type="ECO:0000256" key="4">
    <source>
        <dbReference type="ARBA" id="ARBA00008233"/>
    </source>
</evidence>
<evidence type="ECO:0000256" key="14">
    <source>
        <dbReference type="SAM" id="MobiDB-lite"/>
    </source>
</evidence>
<sequence>MIDGMINSVPSRSRRPSSMVNGNASNEILMEMERMKRAIMSLQEQLAFAEDTITAMRLKEREANDRKAQDLQKQIESNGRFENLCQGATRPSQIVEKYDILYTQGRIDAIDDLDKIAGLSKYGKHQEMKQKVLYGIMVASYKVAYDYLNQLKLNIRRLLGIPEKYTGNEKDSYGEVVNFLNTYFQSTTQTFNVEPIVEDVQEQLAQLLPEFPSLSKLPGIALYTADCCRIAWAMVNQFPPMELEHSQEKFVPEMHARFHSSSEKSNKIKMYVWPCLVDSNNKSILYKGVVWT</sequence>
<keyword evidence="9" id="KW-0446">Lipid-binding</keyword>
<name>A0ABM4BK04_HYDVU</name>
<dbReference type="GeneID" id="101241551"/>
<evidence type="ECO:0000256" key="13">
    <source>
        <dbReference type="SAM" id="Coils"/>
    </source>
</evidence>
<feature type="coiled-coil region" evidence="13">
    <location>
        <begin position="25"/>
        <end position="59"/>
    </location>
</feature>
<evidence type="ECO:0000256" key="3">
    <source>
        <dbReference type="ARBA" id="ARBA00004496"/>
    </source>
</evidence>
<accession>A0ABM4BK04</accession>
<proteinExistence type="inferred from homology"/>
<keyword evidence="7" id="KW-1000">Mitochondrion outer membrane</keyword>
<dbReference type="PANTHER" id="PTHR21771:SF1">
    <property type="entry name" value="MITOCHONDRIA-EATING PROTEIN"/>
    <property type="match status" value="1"/>
</dbReference>
<dbReference type="InterPro" id="IPR026169">
    <property type="entry name" value="MIEAP"/>
</dbReference>
<dbReference type="InterPro" id="IPR031981">
    <property type="entry name" value="MIEAP_C"/>
</dbReference>
<evidence type="ECO:0000313" key="16">
    <source>
        <dbReference type="Proteomes" id="UP001652625"/>
    </source>
</evidence>
<evidence type="ECO:0000259" key="15">
    <source>
        <dbReference type="Pfam" id="PF16026"/>
    </source>
</evidence>